<evidence type="ECO:0000313" key="3">
    <source>
        <dbReference type="EMBL" id="SCV02689.1"/>
    </source>
</evidence>
<dbReference type="SUPFAM" id="SSF54236">
    <property type="entry name" value="Ubiquitin-like"/>
    <property type="match status" value="1"/>
</dbReference>
<proteinExistence type="predicted"/>
<feature type="compositionally biased region" description="Polar residues" evidence="1">
    <location>
        <begin position="335"/>
        <end position="345"/>
    </location>
</feature>
<dbReference type="PANTHER" id="PTHR46424">
    <property type="entry name" value="UBX DOMAIN-CONTAINING PROTEIN 4"/>
    <property type="match status" value="1"/>
</dbReference>
<feature type="compositionally biased region" description="Low complexity" evidence="1">
    <location>
        <begin position="346"/>
        <end position="356"/>
    </location>
</feature>
<dbReference type="Pfam" id="PF00789">
    <property type="entry name" value="UBX"/>
    <property type="match status" value="1"/>
</dbReference>
<accession>A0A1G4KDX4</accession>
<dbReference type="InterPro" id="IPR001012">
    <property type="entry name" value="UBX_dom"/>
</dbReference>
<dbReference type="PANTHER" id="PTHR46424:SF1">
    <property type="entry name" value="UBX DOMAIN-CONTAINING PROTEIN 4"/>
    <property type="match status" value="1"/>
</dbReference>
<evidence type="ECO:0000259" key="2">
    <source>
        <dbReference type="PROSITE" id="PS50033"/>
    </source>
</evidence>
<name>A0A1G4KDX4_9SACH</name>
<gene>
    <name evidence="3" type="ORF">LAME_0H04192G</name>
</gene>
<dbReference type="AlphaFoldDB" id="A0A1G4KDX4"/>
<feature type="region of interest" description="Disordered" evidence="1">
    <location>
        <begin position="117"/>
        <end position="140"/>
    </location>
</feature>
<dbReference type="GO" id="GO:0005783">
    <property type="term" value="C:endoplasmic reticulum"/>
    <property type="evidence" value="ECO:0007669"/>
    <property type="project" value="TreeGrafter"/>
</dbReference>
<dbReference type="GO" id="GO:0036503">
    <property type="term" value="P:ERAD pathway"/>
    <property type="evidence" value="ECO:0007669"/>
    <property type="project" value="TreeGrafter"/>
</dbReference>
<feature type="compositionally biased region" description="Basic and acidic residues" evidence="1">
    <location>
        <begin position="411"/>
        <end position="423"/>
    </location>
</feature>
<dbReference type="Pfam" id="PF23187">
    <property type="entry name" value="UBX7_N"/>
    <property type="match status" value="1"/>
</dbReference>
<sequence length="423" mass="47591">MKELEKIFEHSVNQAVEKSLRESKALVVYCSIGDDLWLEKWLTKELGNTVKDSCILLKLLREAPDFPYFKQICPQVSFPSVSCIVEGQIAAVLTSDNAAENRDTLLACLKLPLGRTASPDEDNKAERNTNSDEVTIKDQTSQKATQIYQNSIKKQWKIDKEERERIIQLVKADREEFQAKRRMSVDPAQLQTPSSTLDSIRDNIKNTEHLLAKTCILQIRLLNGHSITHQFASSANLNAARQWVDTNRNDGDAPYVFLRSIPRETFMESDELKTLAALQLTPRSVLILKAVENDTNRPRVVDAQGPGLLGKMFKSLSGWWGSGKVDQDEKLSRPVSRSNIAQMEDSSSIPSSRYVSPANSPQIKHQLGRNPSELSLPSRPVSPNIFQFVNADDENSEDDSHRKTFNGNSVKLEDKKDDGVEIN</sequence>
<feature type="compositionally biased region" description="Basic and acidic residues" evidence="1">
    <location>
        <begin position="121"/>
        <end position="136"/>
    </location>
</feature>
<reference evidence="4" key="1">
    <citation type="submission" date="2016-03" db="EMBL/GenBank/DDBJ databases">
        <authorList>
            <person name="Devillers Hugo."/>
        </authorList>
    </citation>
    <scope>NUCLEOTIDE SEQUENCE [LARGE SCALE GENOMIC DNA]</scope>
</reference>
<feature type="domain" description="UBX" evidence="2">
    <location>
        <begin position="210"/>
        <end position="288"/>
    </location>
</feature>
<dbReference type="InterPro" id="IPR029071">
    <property type="entry name" value="Ubiquitin-like_domsf"/>
</dbReference>
<evidence type="ECO:0000256" key="1">
    <source>
        <dbReference type="SAM" id="MobiDB-lite"/>
    </source>
</evidence>
<feature type="region of interest" description="Disordered" evidence="1">
    <location>
        <begin position="325"/>
        <end position="423"/>
    </location>
</feature>
<dbReference type="Gene3D" id="3.10.20.90">
    <property type="entry name" value="Phosphatidylinositol 3-kinase Catalytic Subunit, Chain A, domain 1"/>
    <property type="match status" value="1"/>
</dbReference>
<dbReference type="EMBL" id="LT598480">
    <property type="protein sequence ID" value="SCV02689.1"/>
    <property type="molecule type" value="Genomic_DNA"/>
</dbReference>
<protein>
    <submittedName>
        <fullName evidence="3">LAME_0H04192g1_1</fullName>
    </submittedName>
</protein>
<organism evidence="3 4">
    <name type="scientific">Lachancea meyersii CBS 8951</name>
    <dbReference type="NCBI Taxonomy" id="1266667"/>
    <lineage>
        <taxon>Eukaryota</taxon>
        <taxon>Fungi</taxon>
        <taxon>Dikarya</taxon>
        <taxon>Ascomycota</taxon>
        <taxon>Saccharomycotina</taxon>
        <taxon>Saccharomycetes</taxon>
        <taxon>Saccharomycetales</taxon>
        <taxon>Saccharomycetaceae</taxon>
        <taxon>Lachancea</taxon>
    </lineage>
</organism>
<dbReference type="PROSITE" id="PS50033">
    <property type="entry name" value="UBX"/>
    <property type="match status" value="1"/>
</dbReference>
<dbReference type="OrthoDB" id="2445133at2759"/>
<dbReference type="Proteomes" id="UP000191144">
    <property type="component" value="Chromosome H"/>
</dbReference>
<evidence type="ECO:0000313" key="4">
    <source>
        <dbReference type="Proteomes" id="UP000191144"/>
    </source>
</evidence>
<dbReference type="SMART" id="SM00166">
    <property type="entry name" value="UBX"/>
    <property type="match status" value="1"/>
</dbReference>
<keyword evidence="4" id="KW-1185">Reference proteome</keyword>